<dbReference type="AlphaFoldDB" id="A0A7S3HIT6"/>
<evidence type="ECO:0000313" key="2">
    <source>
        <dbReference type="EMBL" id="CAE0296113.1"/>
    </source>
</evidence>
<reference evidence="2" key="1">
    <citation type="submission" date="2021-01" db="EMBL/GenBank/DDBJ databases">
        <authorList>
            <person name="Corre E."/>
            <person name="Pelletier E."/>
            <person name="Niang G."/>
            <person name="Scheremetjew M."/>
            <person name="Finn R."/>
            <person name="Kale V."/>
            <person name="Holt S."/>
            <person name="Cochrane G."/>
            <person name="Meng A."/>
            <person name="Brown T."/>
            <person name="Cohen L."/>
        </authorList>
    </citation>
    <scope>NUCLEOTIDE SEQUENCE</scope>
    <source>
        <strain evidence="2">CCAP 955/1</strain>
    </source>
</reference>
<protein>
    <submittedName>
        <fullName evidence="2">Uncharacterized protein</fullName>
    </submittedName>
</protein>
<name>A0A7S3HIT6_9STRA</name>
<proteinExistence type="predicted"/>
<feature type="compositionally biased region" description="Basic and acidic residues" evidence="1">
    <location>
        <begin position="96"/>
        <end position="109"/>
    </location>
</feature>
<feature type="compositionally biased region" description="Basic and acidic residues" evidence="1">
    <location>
        <begin position="246"/>
        <end position="262"/>
    </location>
</feature>
<gene>
    <name evidence="2" type="ORF">SELO1098_LOCUS24965</name>
</gene>
<feature type="compositionally biased region" description="Basic and acidic residues" evidence="1">
    <location>
        <begin position="193"/>
        <end position="239"/>
    </location>
</feature>
<sequence length="279" mass="31397">MPDDRGGRSVGVSDIPKTIKGYQWFEDVAGKGISIDGLSLLGNNKGNTRYAAVVVCKDRADAKDFARRVMDKKQAPRAKLMDSDADVEKFRKDMLETKGWSKDAPDGDKAITASSGVDVRGDATGFKHGFNPNRRSSRSPSRSRSRRHSASPPRKRRSPPKKRSPSRRRSRSRKRPRSPSRRRSPPRKRSPSRKRDASRKPDPSRKRDASRKRDPSKKRDASRKRDSSGKREKRDDSQKAARSAPPKRDEERAATPKGEVRGARGKSRSRSASRSRSRS</sequence>
<feature type="compositionally biased region" description="Basic residues" evidence="1">
    <location>
        <begin position="135"/>
        <end position="192"/>
    </location>
</feature>
<feature type="compositionally biased region" description="Basic residues" evidence="1">
    <location>
        <begin position="263"/>
        <end position="279"/>
    </location>
</feature>
<evidence type="ECO:0000256" key="1">
    <source>
        <dbReference type="SAM" id="MobiDB-lite"/>
    </source>
</evidence>
<dbReference type="EMBL" id="HBIC01049080">
    <property type="protein sequence ID" value="CAE0296113.1"/>
    <property type="molecule type" value="Transcribed_RNA"/>
</dbReference>
<accession>A0A7S3HIT6</accession>
<organism evidence="2">
    <name type="scientific">Spumella elongata</name>
    <dbReference type="NCBI Taxonomy" id="89044"/>
    <lineage>
        <taxon>Eukaryota</taxon>
        <taxon>Sar</taxon>
        <taxon>Stramenopiles</taxon>
        <taxon>Ochrophyta</taxon>
        <taxon>Chrysophyceae</taxon>
        <taxon>Chromulinales</taxon>
        <taxon>Chromulinaceae</taxon>
        <taxon>Spumella</taxon>
    </lineage>
</organism>
<feature type="region of interest" description="Disordered" evidence="1">
    <location>
        <begin position="96"/>
        <end position="279"/>
    </location>
</feature>